<dbReference type="InterPro" id="IPR012902">
    <property type="entry name" value="N_methyl_site"/>
</dbReference>
<evidence type="ECO:0000256" key="5">
    <source>
        <dbReference type="ARBA" id="ARBA00022481"/>
    </source>
</evidence>
<dbReference type="PANTHER" id="PTHR39583:SF2">
    <property type="entry name" value="TYPE II SECRETION SYSTEM PROTEIN J"/>
    <property type="match status" value="1"/>
</dbReference>
<evidence type="ECO:0000256" key="2">
    <source>
        <dbReference type="ARBA" id="ARBA00011084"/>
    </source>
</evidence>
<dbReference type="PROSITE" id="PS00409">
    <property type="entry name" value="PROKAR_NTER_METHYL"/>
    <property type="match status" value="1"/>
</dbReference>
<dbReference type="Pfam" id="PF11612">
    <property type="entry name" value="T2SSJ"/>
    <property type="match status" value="1"/>
</dbReference>
<name>A0A6I4KZS4_9PSED</name>
<dbReference type="SUPFAM" id="SSF54523">
    <property type="entry name" value="Pili subunits"/>
    <property type="match status" value="1"/>
</dbReference>
<dbReference type="Gene3D" id="2.10.70.20">
    <property type="entry name" value="gspk-gspi-gspj complex like domains"/>
    <property type="match status" value="1"/>
</dbReference>
<evidence type="ECO:0000256" key="11">
    <source>
        <dbReference type="SAM" id="Phobius"/>
    </source>
</evidence>
<reference evidence="12 13" key="1">
    <citation type="submission" date="2019-11" db="EMBL/GenBank/DDBJ databases">
        <title>Pseudomonas flavidum sp. nov., isolated from Baiyang Lake.</title>
        <authorList>
            <person name="Zhao Y."/>
        </authorList>
    </citation>
    <scope>NUCLEOTIDE SEQUENCE [LARGE SCALE GENOMIC DNA]</scope>
    <source>
        <strain evidence="13">R-22-3 w-18</strain>
    </source>
</reference>
<dbReference type="GO" id="GO:0005886">
    <property type="term" value="C:plasma membrane"/>
    <property type="evidence" value="ECO:0007669"/>
    <property type="project" value="UniProtKB-SubCell"/>
</dbReference>
<evidence type="ECO:0000256" key="7">
    <source>
        <dbReference type="ARBA" id="ARBA00022692"/>
    </source>
</evidence>
<keyword evidence="13" id="KW-1185">Reference proteome</keyword>
<dbReference type="InterPro" id="IPR010055">
    <property type="entry name" value="T2SS_protein-GspJ"/>
</dbReference>
<gene>
    <name evidence="12" type="primary">gspJ</name>
    <name evidence="12" type="ORF">GJV18_18285</name>
</gene>
<keyword evidence="7 11" id="KW-0812">Transmembrane</keyword>
<evidence type="ECO:0000256" key="9">
    <source>
        <dbReference type="ARBA" id="ARBA00023136"/>
    </source>
</evidence>
<dbReference type="Pfam" id="PF07963">
    <property type="entry name" value="N_methyl"/>
    <property type="match status" value="1"/>
</dbReference>
<dbReference type="InterPro" id="IPR051621">
    <property type="entry name" value="T2SS_protein_J"/>
</dbReference>
<evidence type="ECO:0000256" key="8">
    <source>
        <dbReference type="ARBA" id="ARBA00022989"/>
    </source>
</evidence>
<evidence type="ECO:0000256" key="10">
    <source>
        <dbReference type="SAM" id="MobiDB-lite"/>
    </source>
</evidence>
<dbReference type="PANTHER" id="PTHR39583">
    <property type="entry name" value="TYPE II SECRETION SYSTEM PROTEIN J-RELATED"/>
    <property type="match status" value="1"/>
</dbReference>
<keyword evidence="4" id="KW-1003">Cell membrane</keyword>
<comment type="subcellular location">
    <subcellularLocation>
        <location evidence="1">Cell inner membrane</location>
        <topology evidence="1">Single-pass membrane protein</topology>
    </subcellularLocation>
</comment>
<keyword evidence="5" id="KW-0488">Methylation</keyword>
<evidence type="ECO:0000256" key="3">
    <source>
        <dbReference type="ARBA" id="ARBA00021539"/>
    </source>
</evidence>
<dbReference type="NCBIfam" id="TIGR01711">
    <property type="entry name" value="gspJ"/>
    <property type="match status" value="1"/>
</dbReference>
<dbReference type="Proteomes" id="UP000429555">
    <property type="component" value="Unassembled WGS sequence"/>
</dbReference>
<comment type="caution">
    <text evidence="12">The sequence shown here is derived from an EMBL/GenBank/DDBJ whole genome shotgun (WGS) entry which is preliminary data.</text>
</comment>
<dbReference type="RefSeq" id="WP_160347919.1">
    <property type="nucleotide sequence ID" value="NZ_WKJZ01000005.1"/>
</dbReference>
<dbReference type="EMBL" id="WKJZ01000005">
    <property type="protein sequence ID" value="MVW77268.1"/>
    <property type="molecule type" value="Genomic_DNA"/>
</dbReference>
<dbReference type="AlphaFoldDB" id="A0A6I4KZS4"/>
<dbReference type="GO" id="GO:0015628">
    <property type="term" value="P:protein secretion by the type II secretion system"/>
    <property type="evidence" value="ECO:0007669"/>
    <property type="project" value="InterPro"/>
</dbReference>
<feature type="transmembrane region" description="Helical" evidence="11">
    <location>
        <begin position="12"/>
        <end position="30"/>
    </location>
</feature>
<dbReference type="Gene3D" id="3.10.610.10">
    <property type="entry name" value="GSPII I/J protein-like"/>
    <property type="match status" value="1"/>
</dbReference>
<dbReference type="NCBIfam" id="TIGR02532">
    <property type="entry name" value="IV_pilin_GFxxxE"/>
    <property type="match status" value="1"/>
</dbReference>
<dbReference type="InterPro" id="IPR045584">
    <property type="entry name" value="Pilin-like"/>
</dbReference>
<feature type="compositionally biased region" description="Pro residues" evidence="10">
    <location>
        <begin position="220"/>
        <end position="229"/>
    </location>
</feature>
<proteinExistence type="inferred from homology"/>
<sequence length="229" mass="25852">MRQCRGFTLLELLIAIAIFALLGLGTYRMLDSVLQTDKVTRAHEAQLRELVRAMAVFERDLLQVLARPVRDAFGDARPALLGDDSGGASIELTRAGWRNPLAQPRSTLQRVRWQRSGEQWQRQYWGVLDQAQDSQPQVQQALEGVTSLELRYLDDKGVWHDAWPPSGVEAARALTALPVAVELLLEHRRYGQLRRLLRLPDVLPEQLTRAPEEGAENPQQPAPEPESQL</sequence>
<keyword evidence="6" id="KW-0997">Cell inner membrane</keyword>
<evidence type="ECO:0000256" key="4">
    <source>
        <dbReference type="ARBA" id="ARBA00022475"/>
    </source>
</evidence>
<keyword evidence="9 11" id="KW-0472">Membrane</keyword>
<evidence type="ECO:0000313" key="13">
    <source>
        <dbReference type="Proteomes" id="UP000429555"/>
    </source>
</evidence>
<comment type="similarity">
    <text evidence="2">Belongs to the GSP J family.</text>
</comment>
<evidence type="ECO:0000313" key="12">
    <source>
        <dbReference type="EMBL" id="MVW77268.1"/>
    </source>
</evidence>
<organism evidence="12 13">
    <name type="scientific">Pseudomonas xionganensis</name>
    <dbReference type="NCBI Taxonomy" id="2654845"/>
    <lineage>
        <taxon>Bacteria</taxon>
        <taxon>Pseudomonadati</taxon>
        <taxon>Pseudomonadota</taxon>
        <taxon>Gammaproteobacteria</taxon>
        <taxon>Pseudomonadales</taxon>
        <taxon>Pseudomonadaceae</taxon>
        <taxon>Pseudomonas</taxon>
    </lineage>
</organism>
<keyword evidence="8 11" id="KW-1133">Transmembrane helix</keyword>
<feature type="region of interest" description="Disordered" evidence="10">
    <location>
        <begin position="207"/>
        <end position="229"/>
    </location>
</feature>
<dbReference type="GO" id="GO:0015627">
    <property type="term" value="C:type II protein secretion system complex"/>
    <property type="evidence" value="ECO:0007669"/>
    <property type="project" value="InterPro"/>
</dbReference>
<evidence type="ECO:0000256" key="1">
    <source>
        <dbReference type="ARBA" id="ARBA00004377"/>
    </source>
</evidence>
<evidence type="ECO:0000256" key="6">
    <source>
        <dbReference type="ARBA" id="ARBA00022519"/>
    </source>
</evidence>
<protein>
    <recommendedName>
        <fullName evidence="3">Type II secretion system protein J</fullName>
    </recommendedName>
</protein>
<accession>A0A6I4KZS4</accession>